<dbReference type="CDD" id="cd01151">
    <property type="entry name" value="GCD"/>
    <property type="match status" value="1"/>
</dbReference>
<dbReference type="SUPFAM" id="SSF47203">
    <property type="entry name" value="Acyl-CoA dehydrogenase C-terminal domain-like"/>
    <property type="match status" value="1"/>
</dbReference>
<feature type="domain" description="Acyl-CoA dehydrogenase/oxidase N-terminal" evidence="14">
    <location>
        <begin position="20"/>
        <end position="131"/>
    </location>
</feature>
<accession>A0A1C3VKF3</accession>
<dbReference type="InterPro" id="IPR009100">
    <property type="entry name" value="AcylCoA_DH/oxidase_NM_dom_sf"/>
</dbReference>
<dbReference type="InterPro" id="IPR009075">
    <property type="entry name" value="AcylCo_DH/oxidase_C"/>
</dbReference>
<evidence type="ECO:0000256" key="7">
    <source>
        <dbReference type="ARBA" id="ARBA00037899"/>
    </source>
</evidence>
<evidence type="ECO:0000256" key="6">
    <source>
        <dbReference type="ARBA" id="ARBA00023002"/>
    </source>
</evidence>
<dbReference type="RefSeq" id="WP_092848654.1">
    <property type="nucleotide sequence ID" value="NZ_FMAH01000014.1"/>
</dbReference>
<proteinExistence type="inferred from homology"/>
<dbReference type="GO" id="GO:0046949">
    <property type="term" value="P:fatty-acyl-CoA biosynthetic process"/>
    <property type="evidence" value="ECO:0007669"/>
    <property type="project" value="TreeGrafter"/>
</dbReference>
<dbReference type="GO" id="GO:0033539">
    <property type="term" value="P:fatty acid beta-oxidation using acyl-CoA dehydrogenase"/>
    <property type="evidence" value="ECO:0007669"/>
    <property type="project" value="TreeGrafter"/>
</dbReference>
<evidence type="ECO:0000259" key="12">
    <source>
        <dbReference type="Pfam" id="PF00441"/>
    </source>
</evidence>
<dbReference type="Pfam" id="PF02771">
    <property type="entry name" value="Acyl-CoA_dh_N"/>
    <property type="match status" value="1"/>
</dbReference>
<dbReference type="GO" id="GO:0000062">
    <property type="term" value="F:fatty-acyl-CoA binding"/>
    <property type="evidence" value="ECO:0007669"/>
    <property type="project" value="TreeGrafter"/>
</dbReference>
<evidence type="ECO:0000256" key="1">
    <source>
        <dbReference type="ARBA" id="ARBA00001974"/>
    </source>
</evidence>
<evidence type="ECO:0000259" key="14">
    <source>
        <dbReference type="Pfam" id="PF02771"/>
    </source>
</evidence>
<dbReference type="Pfam" id="PF02770">
    <property type="entry name" value="Acyl-CoA_dh_M"/>
    <property type="match status" value="1"/>
</dbReference>
<dbReference type="EC" id="1.3.8.6" evidence="9"/>
<evidence type="ECO:0000313" key="15">
    <source>
        <dbReference type="EMBL" id="SCB28188.1"/>
    </source>
</evidence>
<dbReference type="GO" id="GO:0004361">
    <property type="term" value="F:glutaryl-CoA dehydrogenase activity"/>
    <property type="evidence" value="ECO:0007669"/>
    <property type="project" value="UniProtKB-EC"/>
</dbReference>
<dbReference type="InterPro" id="IPR006091">
    <property type="entry name" value="Acyl-CoA_Oxase/DH_mid-dom"/>
</dbReference>
<dbReference type="Gene3D" id="1.20.140.10">
    <property type="entry name" value="Butyryl-CoA Dehydrogenase, subunit A, domain 3"/>
    <property type="match status" value="1"/>
</dbReference>
<feature type="domain" description="Acyl-CoA dehydrogenase/oxidase C-terminal" evidence="12">
    <location>
        <begin position="244"/>
        <end position="385"/>
    </location>
</feature>
<keyword evidence="16" id="KW-1185">Reference proteome</keyword>
<protein>
    <recommendedName>
        <fullName evidence="9">glutaryl-CoA dehydrogenase (ETF)</fullName>
        <ecNumber evidence="9">1.3.8.6</ecNumber>
    </recommendedName>
</protein>
<keyword evidence="4 11" id="KW-0274">FAD</keyword>
<comment type="pathway">
    <text evidence="8">Amino-acid metabolism; tryptophan metabolism.</text>
</comment>
<keyword evidence="3 11" id="KW-0285">Flavoprotein</keyword>
<dbReference type="Gene3D" id="2.40.110.10">
    <property type="entry name" value="Butyryl-CoA Dehydrogenase, subunit A, domain 2"/>
    <property type="match status" value="1"/>
</dbReference>
<evidence type="ECO:0000256" key="3">
    <source>
        <dbReference type="ARBA" id="ARBA00022630"/>
    </source>
</evidence>
<gene>
    <name evidence="15" type="ORF">GA0061102_101456</name>
</gene>
<dbReference type="Pfam" id="PF00441">
    <property type="entry name" value="Acyl-CoA_dh_1"/>
    <property type="match status" value="1"/>
</dbReference>
<reference evidence="16" key="1">
    <citation type="submission" date="2016-08" db="EMBL/GenBank/DDBJ databases">
        <authorList>
            <person name="Varghese N."/>
            <person name="Submissions Spin"/>
        </authorList>
    </citation>
    <scope>NUCLEOTIDE SEQUENCE [LARGE SCALE GENOMIC DNA]</scope>
    <source>
        <strain evidence="16">HAMBI 2971</strain>
    </source>
</reference>
<evidence type="ECO:0000256" key="10">
    <source>
        <dbReference type="ARBA" id="ARBA00049493"/>
    </source>
</evidence>
<evidence type="ECO:0000256" key="5">
    <source>
        <dbReference type="ARBA" id="ARBA00022946"/>
    </source>
</evidence>
<evidence type="ECO:0000256" key="8">
    <source>
        <dbReference type="ARBA" id="ARBA00037927"/>
    </source>
</evidence>
<dbReference type="InterPro" id="IPR036250">
    <property type="entry name" value="AcylCo_DH-like_C"/>
</dbReference>
<dbReference type="InterPro" id="IPR037069">
    <property type="entry name" value="AcylCoA_DH/ox_N_sf"/>
</dbReference>
<dbReference type="PROSITE" id="PS00073">
    <property type="entry name" value="ACYL_COA_DH_2"/>
    <property type="match status" value="1"/>
</dbReference>
<evidence type="ECO:0000256" key="4">
    <source>
        <dbReference type="ARBA" id="ARBA00022827"/>
    </source>
</evidence>
<dbReference type="FunFam" id="2.40.110.10:FF:000008">
    <property type="entry name" value="Glutaryl-CoA dehydrogenase, mitochondrial"/>
    <property type="match status" value="1"/>
</dbReference>
<comment type="similarity">
    <text evidence="2 11">Belongs to the acyl-CoA dehydrogenase family.</text>
</comment>
<comment type="catalytic activity">
    <reaction evidence="10">
        <text>glutaryl-CoA + oxidized [electron-transfer flavoprotein] + 2 H(+) = (2E)-butenoyl-CoA + reduced [electron-transfer flavoprotein] + CO2</text>
        <dbReference type="Rhea" id="RHEA:13389"/>
        <dbReference type="Rhea" id="RHEA-COMP:10685"/>
        <dbReference type="Rhea" id="RHEA-COMP:10686"/>
        <dbReference type="ChEBI" id="CHEBI:15378"/>
        <dbReference type="ChEBI" id="CHEBI:16526"/>
        <dbReference type="ChEBI" id="CHEBI:57332"/>
        <dbReference type="ChEBI" id="CHEBI:57378"/>
        <dbReference type="ChEBI" id="CHEBI:57692"/>
        <dbReference type="ChEBI" id="CHEBI:58307"/>
        <dbReference type="EC" id="1.3.8.6"/>
    </reaction>
</comment>
<dbReference type="Proteomes" id="UP000199435">
    <property type="component" value="Unassembled WGS sequence"/>
</dbReference>
<evidence type="ECO:0000313" key="16">
    <source>
        <dbReference type="Proteomes" id="UP000199435"/>
    </source>
</evidence>
<dbReference type="GO" id="GO:0050660">
    <property type="term" value="F:flavin adenine dinucleotide binding"/>
    <property type="evidence" value="ECO:0007669"/>
    <property type="project" value="InterPro"/>
</dbReference>
<keyword evidence="5" id="KW-0809">Transit peptide</keyword>
<dbReference type="InterPro" id="IPR013786">
    <property type="entry name" value="AcylCoA_DH/ox_N"/>
</dbReference>
<sequence length="393" mass="42792">MSREIFDWADPFRLTEQLNDDERMVLETAHSYAQEKLSPRVLEAFRNEKTDPAIFREMGELGLLGPTIAPEYGGAGLSYVAYGLIAREVERVDSGYRSMMSVQSSLVMVPIDAFGSEAQKQKYLPKLATGEWIGCFGLTEPNHGSDPGSMVTRAKKVDGGYSLTGAKTWISNAPIANVFVVWAKTEDGLIRGFILEKGWKGLSAPAIHGKVGLRASITGEVVMENVFVPEENFLPNVSGLKGPFTCLNSARFGIAWGALGAAEDCYAKARQYVLDRKQFGRPLAANQLIQKKLADMVTEITLGLQGCLRLGRMKEEGHPPVELTSILKRNSCGKALDIARAARDMLGGNGISDEFGIARHLVNLEVVNTYEGTHDIHALILGRAITGIAAFSN</sequence>
<dbReference type="AlphaFoldDB" id="A0A1C3VKF3"/>
<dbReference type="PANTHER" id="PTHR42807:SF1">
    <property type="entry name" value="GLUTARYL-COA DEHYDROGENASE, MITOCHONDRIAL"/>
    <property type="match status" value="1"/>
</dbReference>
<feature type="domain" description="Acyl-CoA oxidase/dehydrogenase middle" evidence="13">
    <location>
        <begin position="135"/>
        <end position="226"/>
    </location>
</feature>
<comment type="cofactor">
    <cofactor evidence="1 11">
        <name>FAD</name>
        <dbReference type="ChEBI" id="CHEBI:57692"/>
    </cofactor>
</comment>
<evidence type="ECO:0000256" key="2">
    <source>
        <dbReference type="ARBA" id="ARBA00009347"/>
    </source>
</evidence>
<name>A0A1C3VKF3_9HYPH</name>
<dbReference type="PANTHER" id="PTHR42807">
    <property type="entry name" value="GLUTARYL-COA DEHYDROGENASE, MITOCHONDRIAL"/>
    <property type="match status" value="1"/>
</dbReference>
<dbReference type="SUPFAM" id="SSF56645">
    <property type="entry name" value="Acyl-CoA dehydrogenase NM domain-like"/>
    <property type="match status" value="1"/>
</dbReference>
<evidence type="ECO:0000256" key="9">
    <source>
        <dbReference type="ARBA" id="ARBA00039033"/>
    </source>
</evidence>
<dbReference type="InterPro" id="IPR046373">
    <property type="entry name" value="Acyl-CoA_Oxase/DH_mid-dom_sf"/>
</dbReference>
<keyword evidence="6 11" id="KW-0560">Oxidoreductase</keyword>
<dbReference type="STRING" id="411945.GA0061102_101456"/>
<comment type="pathway">
    <text evidence="7">Amino-acid metabolism; lysine degradation.</text>
</comment>
<evidence type="ECO:0000256" key="11">
    <source>
        <dbReference type="RuleBase" id="RU362125"/>
    </source>
</evidence>
<dbReference type="Gene3D" id="1.10.540.10">
    <property type="entry name" value="Acyl-CoA dehydrogenase/oxidase, N-terminal domain"/>
    <property type="match status" value="1"/>
</dbReference>
<dbReference type="FunFam" id="1.20.140.10:FF:000006">
    <property type="entry name" value="Glutaryl-CoA dehydrogenase, mitochondrial"/>
    <property type="match status" value="1"/>
</dbReference>
<dbReference type="OrthoDB" id="9775090at2"/>
<dbReference type="FunFam" id="1.10.540.10:FF:000003">
    <property type="entry name" value="glutaryl-CoA dehydrogenase, mitochondrial"/>
    <property type="match status" value="1"/>
</dbReference>
<dbReference type="InterPro" id="IPR052033">
    <property type="entry name" value="Glutaryl-CoA_DH_mitochondrial"/>
</dbReference>
<organism evidence="15 16">
    <name type="scientific">Rhizobium miluonense</name>
    <dbReference type="NCBI Taxonomy" id="411945"/>
    <lineage>
        <taxon>Bacteria</taxon>
        <taxon>Pseudomonadati</taxon>
        <taxon>Pseudomonadota</taxon>
        <taxon>Alphaproteobacteria</taxon>
        <taxon>Hyphomicrobiales</taxon>
        <taxon>Rhizobiaceae</taxon>
        <taxon>Rhizobium/Agrobacterium group</taxon>
        <taxon>Rhizobium</taxon>
    </lineage>
</organism>
<dbReference type="InterPro" id="IPR006089">
    <property type="entry name" value="Acyl-CoA_DH_CS"/>
</dbReference>
<dbReference type="EMBL" id="FMAH01000014">
    <property type="protein sequence ID" value="SCB28188.1"/>
    <property type="molecule type" value="Genomic_DNA"/>
</dbReference>
<evidence type="ECO:0000259" key="13">
    <source>
        <dbReference type="Pfam" id="PF02770"/>
    </source>
</evidence>